<evidence type="ECO:0000256" key="1">
    <source>
        <dbReference type="SAM" id="Phobius"/>
    </source>
</evidence>
<name>A0ABZ2CRU6_9CAUD</name>
<accession>A0ABZ2CRU6</accession>
<proteinExistence type="predicted"/>
<dbReference type="EMBL" id="OR941786">
    <property type="protein sequence ID" value="WVX90886.1"/>
    <property type="molecule type" value="Genomic_DNA"/>
</dbReference>
<keyword evidence="1" id="KW-0472">Membrane</keyword>
<dbReference type="Proteomes" id="UP001354798">
    <property type="component" value="Segment"/>
</dbReference>
<protein>
    <submittedName>
        <fullName evidence="2">Uncharacterized protein</fullName>
    </submittedName>
</protein>
<keyword evidence="1" id="KW-0812">Transmembrane</keyword>
<evidence type="ECO:0000313" key="3">
    <source>
        <dbReference type="Proteomes" id="UP001354798"/>
    </source>
</evidence>
<reference evidence="2 3" key="1">
    <citation type="submission" date="2023-12" db="EMBL/GenBank/DDBJ databases">
        <title>Efficient gene editing system CRISPR-Cas12a for Pseudomonas aeruginosa bacteriophages.</title>
        <authorList>
            <person name="Yan B."/>
            <person name="Chen Y."/>
            <person name="Liu Y."/>
        </authorList>
    </citation>
    <scope>NUCLEOTIDE SEQUENCE [LARGE SCALE GENOMIC DNA]</scope>
</reference>
<evidence type="ECO:0000313" key="2">
    <source>
        <dbReference type="EMBL" id="WVX90886.1"/>
    </source>
</evidence>
<sequence length="312" mass="34383">MECTDHYTKLAASMFGVKCSDVSAEMRRIAKQRAICGSYTARIKGVKVVEQACCKDGKVRVDVVVDHVQPQRKACKHPALGMPYGMPEIEVTPNPNPADFTRIEEHVLAMYNTGKDDKQRADEYEALLLKAFPHVEYVRREKGRPLMASDFDPGLRKMCGAQGTLLRAMRGRGIPVGTIESRIKKLVEIADAAAERGEELKKAWGELEDCKKELYKARCATSKLRDSGVFAGLPWKVGLNGENVAQNINTLQEALQGRDYVDSKTAMRALDSAKERTREVQQAARDSMTMLAFAFGGAGLAVGSILGYFFGG</sequence>
<keyword evidence="1" id="KW-1133">Transmembrane helix</keyword>
<feature type="transmembrane region" description="Helical" evidence="1">
    <location>
        <begin position="288"/>
        <end position="310"/>
    </location>
</feature>
<organism evidence="2 3">
    <name type="scientific">Pseudomonas phage PJNP013</name>
    <dbReference type="NCBI Taxonomy" id="3108093"/>
    <lineage>
        <taxon>Viruses</taxon>
        <taxon>Duplodnaviria</taxon>
        <taxon>Heunggongvirae</taxon>
        <taxon>Uroviricota</taxon>
        <taxon>Caudoviricetes</taxon>
        <taxon>Autographivirales</taxon>
        <taxon>Autoscriptoviridae</taxon>
        <taxon>Krylovirinae</taxon>
        <taxon>Phikmvvirus</taxon>
        <taxon>Phikmvvirus PJNP013</taxon>
    </lineage>
</organism>
<keyword evidence="3" id="KW-1185">Reference proteome</keyword>